<dbReference type="Proteomes" id="UP000054845">
    <property type="component" value="Unassembled WGS sequence"/>
</dbReference>
<protein>
    <submittedName>
        <fullName evidence="2">Uncharacterized protein</fullName>
    </submittedName>
</protein>
<name>A0A0P1BS04_9BASI</name>
<evidence type="ECO:0000313" key="2">
    <source>
        <dbReference type="EMBL" id="CEH19280.1"/>
    </source>
</evidence>
<reference evidence="2 3" key="1">
    <citation type="submission" date="2014-09" db="EMBL/GenBank/DDBJ databases">
        <authorList>
            <person name="Magalhaes I.L.F."/>
            <person name="Oliveira U."/>
            <person name="Santos F.R."/>
            <person name="Vidigal T.H.D.A."/>
            <person name="Brescovit A.D."/>
            <person name="Santos A.J."/>
        </authorList>
    </citation>
    <scope>NUCLEOTIDE SEQUENCE [LARGE SCALE GENOMIC DNA]</scope>
</reference>
<feature type="chain" id="PRO_5006059770" evidence="1">
    <location>
        <begin position="26"/>
        <end position="74"/>
    </location>
</feature>
<sequence>MVVFFPARTLSAGVLLLLYVASAAAAPTSKEMRVHQEARELPYVPYGTKPKKISQQHCLTFTADEAAACHGKRH</sequence>
<dbReference type="AlphaFoldDB" id="A0A0P1BS04"/>
<accession>A0A0P1BS04</accession>
<dbReference type="EMBL" id="CCYA01000290">
    <property type="protein sequence ID" value="CEH19280.1"/>
    <property type="molecule type" value="Genomic_DNA"/>
</dbReference>
<keyword evidence="1" id="KW-0732">Signal</keyword>
<evidence type="ECO:0000256" key="1">
    <source>
        <dbReference type="SAM" id="SignalP"/>
    </source>
</evidence>
<proteinExistence type="predicted"/>
<keyword evidence="3" id="KW-1185">Reference proteome</keyword>
<organism evidence="2 3">
    <name type="scientific">Ceraceosorus bombacis</name>
    <dbReference type="NCBI Taxonomy" id="401625"/>
    <lineage>
        <taxon>Eukaryota</taxon>
        <taxon>Fungi</taxon>
        <taxon>Dikarya</taxon>
        <taxon>Basidiomycota</taxon>
        <taxon>Ustilaginomycotina</taxon>
        <taxon>Exobasidiomycetes</taxon>
        <taxon>Ceraceosorales</taxon>
        <taxon>Ceraceosoraceae</taxon>
        <taxon>Ceraceosorus</taxon>
    </lineage>
</organism>
<feature type="signal peptide" evidence="1">
    <location>
        <begin position="1"/>
        <end position="25"/>
    </location>
</feature>
<evidence type="ECO:0000313" key="3">
    <source>
        <dbReference type="Proteomes" id="UP000054845"/>
    </source>
</evidence>